<dbReference type="OrthoDB" id="9792139at2"/>
<evidence type="ECO:0000256" key="4">
    <source>
        <dbReference type="ARBA" id="ARBA00023136"/>
    </source>
</evidence>
<dbReference type="Proteomes" id="UP000190541">
    <property type="component" value="Unassembled WGS sequence"/>
</dbReference>
<proteinExistence type="inferred from homology"/>
<dbReference type="GO" id="GO:0009279">
    <property type="term" value="C:cell outer membrane"/>
    <property type="evidence" value="ECO:0007669"/>
    <property type="project" value="UniProtKB-SubCell"/>
</dbReference>
<evidence type="ECO:0000256" key="5">
    <source>
        <dbReference type="ARBA" id="ARBA00023237"/>
    </source>
</evidence>
<evidence type="ECO:0000259" key="6">
    <source>
        <dbReference type="Pfam" id="PF07980"/>
    </source>
</evidence>
<dbReference type="AlphaFoldDB" id="A0A1T5E3U4"/>
<evidence type="ECO:0000259" key="7">
    <source>
        <dbReference type="Pfam" id="PF14322"/>
    </source>
</evidence>
<dbReference type="Gene3D" id="1.25.40.390">
    <property type="match status" value="1"/>
</dbReference>
<dbReference type="EMBL" id="FUYS01000008">
    <property type="protein sequence ID" value="SKB78702.1"/>
    <property type="molecule type" value="Genomic_DNA"/>
</dbReference>
<evidence type="ECO:0000256" key="3">
    <source>
        <dbReference type="ARBA" id="ARBA00022729"/>
    </source>
</evidence>
<dbReference type="STRING" id="623280.SAMN05660226_03143"/>
<evidence type="ECO:0000256" key="2">
    <source>
        <dbReference type="ARBA" id="ARBA00006275"/>
    </source>
</evidence>
<dbReference type="CDD" id="cd08977">
    <property type="entry name" value="SusD"/>
    <property type="match status" value="1"/>
</dbReference>
<keyword evidence="4" id="KW-0472">Membrane</keyword>
<protein>
    <submittedName>
        <fullName evidence="8">SusD family protein</fullName>
    </submittedName>
</protein>
<evidence type="ECO:0000256" key="1">
    <source>
        <dbReference type="ARBA" id="ARBA00004442"/>
    </source>
</evidence>
<comment type="similarity">
    <text evidence="2">Belongs to the SusD family.</text>
</comment>
<organism evidence="8 9">
    <name type="scientific">Parapedobacter luteus</name>
    <dbReference type="NCBI Taxonomy" id="623280"/>
    <lineage>
        <taxon>Bacteria</taxon>
        <taxon>Pseudomonadati</taxon>
        <taxon>Bacteroidota</taxon>
        <taxon>Sphingobacteriia</taxon>
        <taxon>Sphingobacteriales</taxon>
        <taxon>Sphingobacteriaceae</taxon>
        <taxon>Parapedobacter</taxon>
    </lineage>
</organism>
<accession>A0A1T5E3U4</accession>
<dbReference type="Pfam" id="PF14322">
    <property type="entry name" value="SusD-like_3"/>
    <property type="match status" value="1"/>
</dbReference>
<reference evidence="8 9" key="1">
    <citation type="submission" date="2017-02" db="EMBL/GenBank/DDBJ databases">
        <authorList>
            <person name="Peterson S.W."/>
        </authorList>
    </citation>
    <scope>NUCLEOTIDE SEQUENCE [LARGE SCALE GENOMIC DNA]</scope>
    <source>
        <strain evidence="8 9">DSM 22899</strain>
    </source>
</reference>
<keyword evidence="3" id="KW-0732">Signal</keyword>
<dbReference type="PROSITE" id="PS51257">
    <property type="entry name" value="PROKAR_LIPOPROTEIN"/>
    <property type="match status" value="1"/>
</dbReference>
<dbReference type="InterPro" id="IPR012944">
    <property type="entry name" value="SusD_RagB_dom"/>
</dbReference>
<dbReference type="SUPFAM" id="SSF48452">
    <property type="entry name" value="TPR-like"/>
    <property type="match status" value="1"/>
</dbReference>
<keyword evidence="9" id="KW-1185">Reference proteome</keyword>
<evidence type="ECO:0000313" key="8">
    <source>
        <dbReference type="EMBL" id="SKB78702.1"/>
    </source>
</evidence>
<dbReference type="InterPro" id="IPR011990">
    <property type="entry name" value="TPR-like_helical_dom_sf"/>
</dbReference>
<gene>
    <name evidence="8" type="ORF">SAMN05660226_03143</name>
</gene>
<comment type="subcellular location">
    <subcellularLocation>
        <location evidence="1">Cell outer membrane</location>
    </subcellularLocation>
</comment>
<feature type="domain" description="SusD-like N-terminal" evidence="7">
    <location>
        <begin position="72"/>
        <end position="239"/>
    </location>
</feature>
<dbReference type="Pfam" id="PF07980">
    <property type="entry name" value="SusD_RagB"/>
    <property type="match status" value="1"/>
</dbReference>
<evidence type="ECO:0000313" key="9">
    <source>
        <dbReference type="Proteomes" id="UP000190541"/>
    </source>
</evidence>
<dbReference type="RefSeq" id="WP_079717790.1">
    <property type="nucleotide sequence ID" value="NZ_FUYS01000008.1"/>
</dbReference>
<name>A0A1T5E3U4_9SPHI</name>
<keyword evidence="5" id="KW-0998">Cell outer membrane</keyword>
<dbReference type="InterPro" id="IPR033985">
    <property type="entry name" value="SusD-like_N"/>
</dbReference>
<feature type="domain" description="RagB/SusD" evidence="6">
    <location>
        <begin position="364"/>
        <end position="444"/>
    </location>
</feature>
<sequence>MKKNKILLIVTTGILAVTSCRKEDWLNPVSVDQVEADFAFTTPDRIHAQVLGLYSALKAGNFYGGRYIVYNEVRADNYINLTTNAVTAYLVWNHTTSNNAQEVTGLWSSAYQTINRCNLFIDGMANGGNEVVGAEQAAYYVAEAKLVRAISYYSLLQLYARPYWDGNGSMPGLPLRLTGNLYAGDYDLARSSVGEVYQQILADLNDAEAALPTNYSSAYDNTTRGHRNTAIAFKTRVYLSMREYDNVISEANKIVSTSAPFTATSGVNHALQDDIVNVFSNYTTTESILSSPMNAGTDVVGGQTALGSYFYSVREYYLNENGIIADPNWRLTDRRRALVDTATLAGTPRSLMAKYPTPSPYVDYVPIIRYAEVLLSLGEAIARSSNSVDPRAVALLNYVRQRSDATTTFTVANFATPQALFDAFLHERNIELLGEGLRSPDLMRLGLDLPAKGTVSSVSANAQSYIWPISQTELLYNNLMEDN</sequence>